<proteinExistence type="predicted"/>
<comment type="caution">
    <text evidence="1">The sequence shown here is derived from an EMBL/GenBank/DDBJ whole genome shotgun (WGS) entry which is preliminary data.</text>
</comment>
<dbReference type="EMBL" id="PQXJ01000393">
    <property type="protein sequence ID" value="TGO50424.1"/>
    <property type="molecule type" value="Genomic_DNA"/>
</dbReference>
<dbReference type="Proteomes" id="UP000297452">
    <property type="component" value="Unassembled WGS sequence"/>
</dbReference>
<organism evidence="1 2">
    <name type="scientific">Botryotinia narcissicola</name>
    <dbReference type="NCBI Taxonomy" id="278944"/>
    <lineage>
        <taxon>Eukaryota</taxon>
        <taxon>Fungi</taxon>
        <taxon>Dikarya</taxon>
        <taxon>Ascomycota</taxon>
        <taxon>Pezizomycotina</taxon>
        <taxon>Leotiomycetes</taxon>
        <taxon>Helotiales</taxon>
        <taxon>Sclerotiniaceae</taxon>
        <taxon>Botryotinia</taxon>
    </lineage>
</organism>
<gene>
    <name evidence="1" type="ORF">BOTNAR_0393g00010</name>
</gene>
<sequence length="59" mass="6818">MYKVLVIDNYIAVSSILELLGTYIYEQARVFAKRYKGINIGEEGEGGEEEQEQDEEEEE</sequence>
<reference evidence="1 2" key="1">
    <citation type="submission" date="2017-12" db="EMBL/GenBank/DDBJ databases">
        <title>Comparative genomics of Botrytis spp.</title>
        <authorList>
            <person name="Valero-Jimenez C.A."/>
            <person name="Tapia P."/>
            <person name="Veloso J."/>
            <person name="Silva-Moreno E."/>
            <person name="Staats M."/>
            <person name="Valdes J.H."/>
            <person name="Van Kan J.A.L."/>
        </authorList>
    </citation>
    <scope>NUCLEOTIDE SEQUENCE [LARGE SCALE GENOMIC DNA]</scope>
    <source>
        <strain evidence="1 2">MUCL2120</strain>
    </source>
</reference>
<keyword evidence="2" id="KW-1185">Reference proteome</keyword>
<accession>A0A4Z1HNH5</accession>
<name>A0A4Z1HNH5_9HELO</name>
<dbReference type="AlphaFoldDB" id="A0A4Z1HNH5"/>
<evidence type="ECO:0000313" key="2">
    <source>
        <dbReference type="Proteomes" id="UP000297452"/>
    </source>
</evidence>
<protein>
    <submittedName>
        <fullName evidence="1">Uncharacterized protein</fullName>
    </submittedName>
</protein>
<evidence type="ECO:0000313" key="1">
    <source>
        <dbReference type="EMBL" id="TGO50424.1"/>
    </source>
</evidence>